<evidence type="ECO:0000313" key="3">
    <source>
        <dbReference type="Proteomes" id="UP000319976"/>
    </source>
</evidence>
<evidence type="ECO:0000256" key="1">
    <source>
        <dbReference type="SAM" id="MobiDB-lite"/>
    </source>
</evidence>
<evidence type="ECO:0000313" key="2">
    <source>
        <dbReference type="EMBL" id="QDT63459.1"/>
    </source>
</evidence>
<dbReference type="OrthoDB" id="290223at2"/>
<accession>A0A517T510</accession>
<dbReference type="EMBL" id="CP036316">
    <property type="protein sequence ID" value="QDT63459.1"/>
    <property type="molecule type" value="Genomic_DNA"/>
</dbReference>
<dbReference type="RefSeq" id="WP_145259793.1">
    <property type="nucleotide sequence ID" value="NZ_CP036316.1"/>
</dbReference>
<organism evidence="2 3">
    <name type="scientific">Calycomorphotria hydatis</name>
    <dbReference type="NCBI Taxonomy" id="2528027"/>
    <lineage>
        <taxon>Bacteria</taxon>
        <taxon>Pseudomonadati</taxon>
        <taxon>Planctomycetota</taxon>
        <taxon>Planctomycetia</taxon>
        <taxon>Planctomycetales</taxon>
        <taxon>Planctomycetaceae</taxon>
        <taxon>Calycomorphotria</taxon>
    </lineage>
</organism>
<name>A0A517T510_9PLAN</name>
<keyword evidence="3" id="KW-1185">Reference proteome</keyword>
<dbReference type="Proteomes" id="UP000319976">
    <property type="component" value="Chromosome"/>
</dbReference>
<proteinExistence type="predicted"/>
<dbReference type="KEGG" id="chya:V22_06810"/>
<gene>
    <name evidence="2" type="ORF">V22_06810</name>
</gene>
<dbReference type="AlphaFoldDB" id="A0A517T510"/>
<feature type="region of interest" description="Disordered" evidence="1">
    <location>
        <begin position="61"/>
        <end position="84"/>
    </location>
</feature>
<protein>
    <submittedName>
        <fullName evidence="2">Uncharacterized protein</fullName>
    </submittedName>
</protein>
<reference evidence="2 3" key="1">
    <citation type="submission" date="2019-02" db="EMBL/GenBank/DDBJ databases">
        <title>Deep-cultivation of Planctomycetes and their phenomic and genomic characterization uncovers novel biology.</title>
        <authorList>
            <person name="Wiegand S."/>
            <person name="Jogler M."/>
            <person name="Boedeker C."/>
            <person name="Pinto D."/>
            <person name="Vollmers J."/>
            <person name="Rivas-Marin E."/>
            <person name="Kohn T."/>
            <person name="Peeters S.H."/>
            <person name="Heuer A."/>
            <person name="Rast P."/>
            <person name="Oberbeckmann S."/>
            <person name="Bunk B."/>
            <person name="Jeske O."/>
            <person name="Meyerdierks A."/>
            <person name="Storesund J.E."/>
            <person name="Kallscheuer N."/>
            <person name="Luecker S."/>
            <person name="Lage O.M."/>
            <person name="Pohl T."/>
            <person name="Merkel B.J."/>
            <person name="Hornburger P."/>
            <person name="Mueller R.-W."/>
            <person name="Bruemmer F."/>
            <person name="Labrenz M."/>
            <person name="Spormann A.M."/>
            <person name="Op den Camp H."/>
            <person name="Overmann J."/>
            <person name="Amann R."/>
            <person name="Jetten M.S.M."/>
            <person name="Mascher T."/>
            <person name="Medema M.H."/>
            <person name="Devos D.P."/>
            <person name="Kaster A.-K."/>
            <person name="Ovreas L."/>
            <person name="Rohde M."/>
            <person name="Galperin M.Y."/>
            <person name="Jogler C."/>
        </authorList>
    </citation>
    <scope>NUCLEOTIDE SEQUENCE [LARGE SCALE GENOMIC DNA]</scope>
    <source>
        <strain evidence="2 3">V22</strain>
    </source>
</reference>
<sequence length="84" mass="9650">MATVREQLESFHNFANHRLASDSSSMTIDQIYEEWRMQHLAEEEYATNVTAIQASIDDYQRGERGTELGGHSDELRREFGLDAS</sequence>